<evidence type="ECO:0000256" key="3">
    <source>
        <dbReference type="ARBA" id="ARBA00023163"/>
    </source>
</evidence>
<keyword evidence="2" id="KW-0238">DNA-binding</keyword>
<gene>
    <name evidence="5" type="ORF">BJ998_009119</name>
</gene>
<accession>A0A7W9NM80</accession>
<dbReference type="Pfam" id="PF00392">
    <property type="entry name" value="GntR"/>
    <property type="match status" value="1"/>
</dbReference>
<evidence type="ECO:0000256" key="2">
    <source>
        <dbReference type="ARBA" id="ARBA00023125"/>
    </source>
</evidence>
<dbReference type="AlphaFoldDB" id="A0A7W9NM80"/>
<dbReference type="PANTHER" id="PTHR43537">
    <property type="entry name" value="TRANSCRIPTIONAL REGULATOR, GNTR FAMILY"/>
    <property type="match status" value="1"/>
</dbReference>
<dbReference type="InterPro" id="IPR000524">
    <property type="entry name" value="Tscrpt_reg_HTH_GntR"/>
</dbReference>
<evidence type="ECO:0000313" key="5">
    <source>
        <dbReference type="EMBL" id="MBB5897860.1"/>
    </source>
</evidence>
<proteinExistence type="predicted"/>
<organism evidence="5 6">
    <name type="scientific">Kutzneria kofuensis</name>
    <dbReference type="NCBI Taxonomy" id="103725"/>
    <lineage>
        <taxon>Bacteria</taxon>
        <taxon>Bacillati</taxon>
        <taxon>Actinomycetota</taxon>
        <taxon>Actinomycetes</taxon>
        <taxon>Pseudonocardiales</taxon>
        <taxon>Pseudonocardiaceae</taxon>
        <taxon>Kutzneria</taxon>
    </lineage>
</organism>
<dbReference type="Pfam" id="PF07729">
    <property type="entry name" value="FCD"/>
    <property type="match status" value="1"/>
</dbReference>
<sequence length="241" mass="25951">MTGSLTDQAIDRIREFVRSGRFPAGSKLPPENALATELGISRSPTREAVKALTLARVLEIRRGDGTYVTSLAPSLLLEGLESAVSLMSGNTITELTEVRRLLEPSATALAASRITDEQLAVVRGHLDAMHEAVDDIEQLTVLDAAFHRAVVDATGNETLATLLDGISSRTLRARIWRGTAERGVTAVTVAQHTAIYEALANRDPLVASAAALMHVDTSERWLRDHIGDEDVPTDVVTGERP</sequence>
<evidence type="ECO:0000313" key="6">
    <source>
        <dbReference type="Proteomes" id="UP000585638"/>
    </source>
</evidence>
<evidence type="ECO:0000259" key="4">
    <source>
        <dbReference type="PROSITE" id="PS50949"/>
    </source>
</evidence>
<dbReference type="SMART" id="SM00345">
    <property type="entry name" value="HTH_GNTR"/>
    <property type="match status" value="1"/>
</dbReference>
<dbReference type="Gene3D" id="1.20.120.530">
    <property type="entry name" value="GntR ligand-binding domain-like"/>
    <property type="match status" value="1"/>
</dbReference>
<dbReference type="PROSITE" id="PS50949">
    <property type="entry name" value="HTH_GNTR"/>
    <property type="match status" value="1"/>
</dbReference>
<evidence type="ECO:0000256" key="1">
    <source>
        <dbReference type="ARBA" id="ARBA00023015"/>
    </source>
</evidence>
<dbReference type="RefSeq" id="WP_184870345.1">
    <property type="nucleotide sequence ID" value="NZ_JACHIR010000004.1"/>
</dbReference>
<dbReference type="PANTHER" id="PTHR43537:SF5">
    <property type="entry name" value="UXU OPERON TRANSCRIPTIONAL REGULATOR"/>
    <property type="match status" value="1"/>
</dbReference>
<dbReference type="EMBL" id="JACHIR010000004">
    <property type="protein sequence ID" value="MBB5897860.1"/>
    <property type="molecule type" value="Genomic_DNA"/>
</dbReference>
<dbReference type="InterPro" id="IPR036390">
    <property type="entry name" value="WH_DNA-bd_sf"/>
</dbReference>
<reference evidence="5 6" key="1">
    <citation type="submission" date="2020-08" db="EMBL/GenBank/DDBJ databases">
        <title>Sequencing the genomes of 1000 actinobacteria strains.</title>
        <authorList>
            <person name="Klenk H.-P."/>
        </authorList>
    </citation>
    <scope>NUCLEOTIDE SEQUENCE [LARGE SCALE GENOMIC DNA]</scope>
    <source>
        <strain evidence="5 6">DSM 43851</strain>
    </source>
</reference>
<name>A0A7W9NM80_9PSEU</name>
<dbReference type="InterPro" id="IPR011711">
    <property type="entry name" value="GntR_C"/>
</dbReference>
<protein>
    <submittedName>
        <fullName evidence="5">GntR family transcriptional repressor for pyruvate dehydrogenase complex</fullName>
    </submittedName>
</protein>
<dbReference type="PRINTS" id="PR00035">
    <property type="entry name" value="HTHGNTR"/>
</dbReference>
<keyword evidence="5" id="KW-0670">Pyruvate</keyword>
<dbReference type="CDD" id="cd07377">
    <property type="entry name" value="WHTH_GntR"/>
    <property type="match status" value="1"/>
</dbReference>
<dbReference type="SUPFAM" id="SSF46785">
    <property type="entry name" value="Winged helix' DNA-binding domain"/>
    <property type="match status" value="1"/>
</dbReference>
<dbReference type="InterPro" id="IPR008920">
    <property type="entry name" value="TF_FadR/GntR_C"/>
</dbReference>
<keyword evidence="6" id="KW-1185">Reference proteome</keyword>
<keyword evidence="1" id="KW-0805">Transcription regulation</keyword>
<comment type="caution">
    <text evidence="5">The sequence shown here is derived from an EMBL/GenBank/DDBJ whole genome shotgun (WGS) entry which is preliminary data.</text>
</comment>
<dbReference type="SUPFAM" id="SSF48008">
    <property type="entry name" value="GntR ligand-binding domain-like"/>
    <property type="match status" value="1"/>
</dbReference>
<dbReference type="GO" id="GO:0003700">
    <property type="term" value="F:DNA-binding transcription factor activity"/>
    <property type="evidence" value="ECO:0007669"/>
    <property type="project" value="InterPro"/>
</dbReference>
<feature type="domain" description="HTH gntR-type" evidence="4">
    <location>
        <begin position="3"/>
        <end position="71"/>
    </location>
</feature>
<dbReference type="SMART" id="SM00895">
    <property type="entry name" value="FCD"/>
    <property type="match status" value="1"/>
</dbReference>
<keyword evidence="3" id="KW-0804">Transcription</keyword>
<dbReference type="InterPro" id="IPR036388">
    <property type="entry name" value="WH-like_DNA-bd_sf"/>
</dbReference>
<dbReference type="GO" id="GO:0003677">
    <property type="term" value="F:DNA binding"/>
    <property type="evidence" value="ECO:0007669"/>
    <property type="project" value="UniProtKB-KW"/>
</dbReference>
<dbReference type="Proteomes" id="UP000585638">
    <property type="component" value="Unassembled WGS sequence"/>
</dbReference>
<dbReference type="Gene3D" id="1.10.10.10">
    <property type="entry name" value="Winged helix-like DNA-binding domain superfamily/Winged helix DNA-binding domain"/>
    <property type="match status" value="1"/>
</dbReference>